<name>A0A8B6EKB4_MYTGA</name>
<keyword evidence="4" id="KW-1185">Reference proteome</keyword>
<gene>
    <name evidence="3" type="ORF">MGAL_10B043103</name>
</gene>
<keyword evidence="2" id="KW-1133">Transmembrane helix</keyword>
<keyword evidence="2" id="KW-0812">Transmembrane</keyword>
<feature type="compositionally biased region" description="Basic and acidic residues" evidence="1">
    <location>
        <begin position="95"/>
        <end position="108"/>
    </location>
</feature>
<keyword evidence="2" id="KW-0472">Membrane</keyword>
<proteinExistence type="predicted"/>
<evidence type="ECO:0000256" key="1">
    <source>
        <dbReference type="SAM" id="MobiDB-lite"/>
    </source>
</evidence>
<dbReference type="EMBL" id="UYJE01005315">
    <property type="protein sequence ID" value="VDI36263.1"/>
    <property type="molecule type" value="Genomic_DNA"/>
</dbReference>
<sequence length="216" mass="23743">MVATETCLFTTTTSTTTELPTTTVNSTTAITNLSESSSSGSNTGAIVGAVLSILLLIAIVIIAFLIYQKYFKKRSPQDQHRKPIKDHVVDIKQPLPKDSDFSLSEPKKSKGRYQESSMVVDNLSPRDKMKEAFLEDTEPLPQKSIAPVSSTWYRSPSSITSTVHPVPTSTIHPAPLHLNDALRRNLTPLPEQPRPPTSSALRTRPLPSICSYENLT</sequence>
<dbReference type="AlphaFoldDB" id="A0A8B6EKB4"/>
<evidence type="ECO:0000313" key="3">
    <source>
        <dbReference type="EMBL" id="VDI36263.1"/>
    </source>
</evidence>
<evidence type="ECO:0000313" key="4">
    <source>
        <dbReference type="Proteomes" id="UP000596742"/>
    </source>
</evidence>
<evidence type="ECO:0000256" key="2">
    <source>
        <dbReference type="SAM" id="Phobius"/>
    </source>
</evidence>
<feature type="region of interest" description="Disordered" evidence="1">
    <location>
        <begin position="186"/>
        <end position="207"/>
    </location>
</feature>
<feature type="region of interest" description="Disordered" evidence="1">
    <location>
        <begin position="95"/>
        <end position="119"/>
    </location>
</feature>
<feature type="transmembrane region" description="Helical" evidence="2">
    <location>
        <begin position="45"/>
        <end position="67"/>
    </location>
</feature>
<comment type="caution">
    <text evidence="3">The sequence shown here is derived from an EMBL/GenBank/DDBJ whole genome shotgun (WGS) entry which is preliminary data.</text>
</comment>
<organism evidence="3 4">
    <name type="scientific">Mytilus galloprovincialis</name>
    <name type="common">Mediterranean mussel</name>
    <dbReference type="NCBI Taxonomy" id="29158"/>
    <lineage>
        <taxon>Eukaryota</taxon>
        <taxon>Metazoa</taxon>
        <taxon>Spiralia</taxon>
        <taxon>Lophotrochozoa</taxon>
        <taxon>Mollusca</taxon>
        <taxon>Bivalvia</taxon>
        <taxon>Autobranchia</taxon>
        <taxon>Pteriomorphia</taxon>
        <taxon>Mytilida</taxon>
        <taxon>Mytiloidea</taxon>
        <taxon>Mytilidae</taxon>
        <taxon>Mytilinae</taxon>
        <taxon>Mytilus</taxon>
    </lineage>
</organism>
<reference evidence="3" key="1">
    <citation type="submission" date="2018-11" db="EMBL/GenBank/DDBJ databases">
        <authorList>
            <person name="Alioto T."/>
            <person name="Alioto T."/>
        </authorList>
    </citation>
    <scope>NUCLEOTIDE SEQUENCE</scope>
</reference>
<protein>
    <submittedName>
        <fullName evidence="3">Uncharacterized protein</fullName>
    </submittedName>
</protein>
<dbReference type="Proteomes" id="UP000596742">
    <property type="component" value="Unassembled WGS sequence"/>
</dbReference>
<accession>A0A8B6EKB4</accession>